<dbReference type="Proteomes" id="UP000822688">
    <property type="component" value="Chromosome 1"/>
</dbReference>
<dbReference type="OrthoDB" id="4983at2759"/>
<sequence>MAMAAISCLTPLAGRHASACFGLFRATALHSSNSPAAVAAAARFSVATSNSECSSPFRSWRGRGDEERFGGAGVRIEQRRRIIVKAADQGAIDSPLMTSMTAKIKDSLKAQEVSVVDAYGDGRHVSIDVVAEAFEGQSRVSRQRMVYKAIWEELQSAVHAVDQLRTRTPAEAAEAGKKL</sequence>
<dbReference type="PANTHER" id="PTHR46230">
    <property type="match status" value="1"/>
</dbReference>
<comment type="similarity">
    <text evidence="1">Belongs to the BolA/IbaG family.</text>
</comment>
<accession>A0A8T0J5Z5</accession>
<dbReference type="InterPro" id="IPR036065">
    <property type="entry name" value="BolA-like_sf"/>
</dbReference>
<dbReference type="PANTHER" id="PTHR46230:SF4">
    <property type="entry name" value="PROTEIN BOLA4, CHLOROPLASTIC_MITOCHONDRIAL"/>
    <property type="match status" value="1"/>
</dbReference>
<dbReference type="InterPro" id="IPR002634">
    <property type="entry name" value="BolA"/>
</dbReference>
<protein>
    <submittedName>
        <fullName evidence="2">Uncharacterized protein</fullName>
    </submittedName>
</protein>
<dbReference type="Gene3D" id="3.10.20.90">
    <property type="entry name" value="Phosphatidylinositol 3-kinase Catalytic Subunit, Chain A, domain 1"/>
    <property type="match status" value="1"/>
</dbReference>
<name>A0A8T0J5Z5_CERPU</name>
<reference evidence="2" key="1">
    <citation type="submission" date="2020-06" db="EMBL/GenBank/DDBJ databases">
        <title>WGS assembly of Ceratodon purpureus strain R40.</title>
        <authorList>
            <person name="Carey S.B."/>
            <person name="Jenkins J."/>
            <person name="Shu S."/>
            <person name="Lovell J.T."/>
            <person name="Sreedasyam A."/>
            <person name="Maumus F."/>
            <person name="Tiley G.P."/>
            <person name="Fernandez-Pozo N."/>
            <person name="Barry K."/>
            <person name="Chen C."/>
            <person name="Wang M."/>
            <person name="Lipzen A."/>
            <person name="Daum C."/>
            <person name="Saski C.A."/>
            <person name="Payton A.C."/>
            <person name="Mcbreen J.C."/>
            <person name="Conrad R.E."/>
            <person name="Kollar L.M."/>
            <person name="Olsson S."/>
            <person name="Huttunen S."/>
            <person name="Landis J.B."/>
            <person name="Wickett N.J."/>
            <person name="Johnson M.G."/>
            <person name="Rensing S.A."/>
            <person name="Grimwood J."/>
            <person name="Schmutz J."/>
            <person name="Mcdaniel S.F."/>
        </authorList>
    </citation>
    <scope>NUCLEOTIDE SEQUENCE</scope>
    <source>
        <strain evidence="2">R40</strain>
    </source>
</reference>
<evidence type="ECO:0000313" key="2">
    <source>
        <dbReference type="EMBL" id="KAG0590429.1"/>
    </source>
</evidence>
<keyword evidence="3" id="KW-1185">Reference proteome</keyword>
<dbReference type="GO" id="GO:0016226">
    <property type="term" value="P:iron-sulfur cluster assembly"/>
    <property type="evidence" value="ECO:0007669"/>
    <property type="project" value="TreeGrafter"/>
</dbReference>
<dbReference type="EMBL" id="CM026421">
    <property type="protein sequence ID" value="KAG0590429.1"/>
    <property type="molecule type" value="Genomic_DNA"/>
</dbReference>
<gene>
    <name evidence="2" type="ORF">KC19_1G098900</name>
</gene>
<evidence type="ECO:0000256" key="1">
    <source>
        <dbReference type="RuleBase" id="RU003860"/>
    </source>
</evidence>
<dbReference type="Pfam" id="PF01722">
    <property type="entry name" value="BolA"/>
    <property type="match status" value="1"/>
</dbReference>
<dbReference type="SUPFAM" id="SSF82657">
    <property type="entry name" value="BolA-like"/>
    <property type="match status" value="1"/>
</dbReference>
<evidence type="ECO:0000313" key="3">
    <source>
        <dbReference type="Proteomes" id="UP000822688"/>
    </source>
</evidence>
<proteinExistence type="inferred from homology"/>
<comment type="caution">
    <text evidence="2">The sequence shown here is derived from an EMBL/GenBank/DDBJ whole genome shotgun (WGS) entry which is preliminary data.</text>
</comment>
<dbReference type="AlphaFoldDB" id="A0A8T0J5Z5"/>
<organism evidence="2 3">
    <name type="scientific">Ceratodon purpureus</name>
    <name type="common">Fire moss</name>
    <name type="synonym">Dicranum purpureum</name>
    <dbReference type="NCBI Taxonomy" id="3225"/>
    <lineage>
        <taxon>Eukaryota</taxon>
        <taxon>Viridiplantae</taxon>
        <taxon>Streptophyta</taxon>
        <taxon>Embryophyta</taxon>
        <taxon>Bryophyta</taxon>
        <taxon>Bryophytina</taxon>
        <taxon>Bryopsida</taxon>
        <taxon>Dicranidae</taxon>
        <taxon>Pseudoditrichales</taxon>
        <taxon>Ditrichaceae</taxon>
        <taxon>Ceratodon</taxon>
    </lineage>
</organism>